<dbReference type="Gene3D" id="2.170.130.10">
    <property type="entry name" value="TonB-dependent receptor, plug domain"/>
    <property type="match status" value="1"/>
</dbReference>
<protein>
    <submittedName>
        <fullName evidence="16">TonB-dependent vitamin B12 receptor</fullName>
    </submittedName>
</protein>
<evidence type="ECO:0000256" key="9">
    <source>
        <dbReference type="ARBA" id="ARBA00023136"/>
    </source>
</evidence>
<dbReference type="InterPro" id="IPR037066">
    <property type="entry name" value="Plug_dom_sf"/>
</dbReference>
<evidence type="ECO:0000259" key="14">
    <source>
        <dbReference type="Pfam" id="PF00593"/>
    </source>
</evidence>
<keyword evidence="4 11" id="KW-0812">Transmembrane</keyword>
<evidence type="ECO:0000313" key="16">
    <source>
        <dbReference type="EMBL" id="MFD0740089.1"/>
    </source>
</evidence>
<dbReference type="Pfam" id="PF00593">
    <property type="entry name" value="TonB_dep_Rec_b-barrel"/>
    <property type="match status" value="1"/>
</dbReference>
<dbReference type="CDD" id="cd01347">
    <property type="entry name" value="ligand_gated_channel"/>
    <property type="match status" value="1"/>
</dbReference>
<dbReference type="InterPro" id="IPR036942">
    <property type="entry name" value="Beta-barrel_TonB_sf"/>
</dbReference>
<evidence type="ECO:0000256" key="3">
    <source>
        <dbReference type="ARBA" id="ARBA00022452"/>
    </source>
</evidence>
<keyword evidence="3 11" id="KW-1134">Transmembrane beta strand</keyword>
<comment type="subcellular location">
    <subcellularLocation>
        <location evidence="1 11">Cell outer membrane</location>
        <topology evidence="1 11">Multi-pass membrane protein</topology>
    </subcellularLocation>
</comment>
<keyword evidence="6" id="KW-0406">Ion transport</keyword>
<dbReference type="Gene3D" id="2.40.170.20">
    <property type="entry name" value="TonB-dependent receptor, beta-barrel domain"/>
    <property type="match status" value="1"/>
</dbReference>
<reference evidence="17" key="1">
    <citation type="journal article" date="2019" name="Int. J. Syst. Evol. Microbiol.">
        <title>The Global Catalogue of Microorganisms (GCM) 10K type strain sequencing project: providing services to taxonomists for standard genome sequencing and annotation.</title>
        <authorList>
            <consortium name="The Broad Institute Genomics Platform"/>
            <consortium name="The Broad Institute Genome Sequencing Center for Infectious Disease"/>
            <person name="Wu L."/>
            <person name="Ma J."/>
        </authorList>
    </citation>
    <scope>NUCLEOTIDE SEQUENCE [LARGE SCALE GENOMIC DNA]</scope>
    <source>
        <strain evidence="17">CCUG 55491</strain>
    </source>
</reference>
<evidence type="ECO:0000256" key="5">
    <source>
        <dbReference type="ARBA" id="ARBA00022729"/>
    </source>
</evidence>
<proteinExistence type="inferred from homology"/>
<dbReference type="RefSeq" id="WP_386813165.1">
    <property type="nucleotide sequence ID" value="NZ_JBHTIH010000007.1"/>
</dbReference>
<dbReference type="NCBIfam" id="TIGR01779">
    <property type="entry name" value="TonB-B12"/>
    <property type="match status" value="1"/>
</dbReference>
<evidence type="ECO:0000256" key="2">
    <source>
        <dbReference type="ARBA" id="ARBA00022448"/>
    </source>
</evidence>
<feature type="domain" description="TonB-dependent receptor plug" evidence="15">
    <location>
        <begin position="62"/>
        <end position="165"/>
    </location>
</feature>
<dbReference type="PANTHER" id="PTHR30069">
    <property type="entry name" value="TONB-DEPENDENT OUTER MEMBRANE RECEPTOR"/>
    <property type="match status" value="1"/>
</dbReference>
<evidence type="ECO:0000256" key="13">
    <source>
        <dbReference type="SAM" id="SignalP"/>
    </source>
</evidence>
<gene>
    <name evidence="16" type="primary">btuB</name>
    <name evidence="16" type="ORF">ACFQZQ_12465</name>
</gene>
<sequence length="648" mass="69640">MSFRLLSPSPFSLSTLSLAVAFAIGLPALAHAQVGRSSPDPATELDDVVVTATRTPTSANAALAPVEVIDQDAIARSQARSLPELLRGRAGISLSNQGGSGKLTTAFLRGSESDHVLVLVDGVRIGSATSGLAAFQDLPLALIERIEIVRGPRSSLYGSEAIGGVIQLFTRRGAGSDRDRSAPRASATVGSHGFAEGSVGFGGRLGRGWFGADASYLNDEGIDACRGIGFPVFAGCFTTEPDRDAYRSRSLSLRGGFDASEAWKFDAHALRAEGRNEYDGDFGNLSKTVQQVLGGKASWRPSQRLQLQASVGRNTDASDNFLRKFDSFSGRFVEADLGHFDTDRDSATLQGDFGLGEGQLLSVGLDWLRDRVDSSTAYDETQRDNHAVFAQYQATFGAQSLEASARHDDNEQFGTHTTGSAAWGIAFAQGWRATIGYGTAFKAPTFNELYFPAFGGFPTSNPNLVPEESKSWEAGVAYRGDRASWRLDGFSTRVDDLISLDAMFVPQNLDSARLRGAELGVDTAFADWTVAASASVLDTENRGGGANAGNRLPRRARHSARIELDRAFGDFRLGFTGIGSGARFDDAANTRRLGGYATLDVRAEYAFTPAWTLQARAANVFDRQYETAAFYHQPGREFFLTLRYAPVD</sequence>
<keyword evidence="9 11" id="KW-0472">Membrane</keyword>
<feature type="signal peptide" evidence="13">
    <location>
        <begin position="1"/>
        <end position="32"/>
    </location>
</feature>
<dbReference type="InterPro" id="IPR039426">
    <property type="entry name" value="TonB-dep_rcpt-like"/>
</dbReference>
<keyword evidence="5 13" id="KW-0732">Signal</keyword>
<dbReference type="EMBL" id="JBHTIH010000007">
    <property type="protein sequence ID" value="MFD0740089.1"/>
    <property type="molecule type" value="Genomic_DNA"/>
</dbReference>
<dbReference type="InterPro" id="IPR012910">
    <property type="entry name" value="Plug_dom"/>
</dbReference>
<comment type="caution">
    <text evidence="16">The sequence shown here is derived from an EMBL/GenBank/DDBJ whole genome shotgun (WGS) entry which is preliminary data.</text>
</comment>
<organism evidence="16 17">
    <name type="scientific">Lysobacter koreensis</name>
    <dbReference type="NCBI Taxonomy" id="266122"/>
    <lineage>
        <taxon>Bacteria</taxon>
        <taxon>Pseudomonadati</taxon>
        <taxon>Pseudomonadota</taxon>
        <taxon>Gammaproteobacteria</taxon>
        <taxon>Lysobacterales</taxon>
        <taxon>Lysobacteraceae</taxon>
        <taxon>Lysobacter</taxon>
    </lineage>
</organism>
<feature type="chain" id="PRO_5046322067" evidence="13">
    <location>
        <begin position="33"/>
        <end position="648"/>
    </location>
</feature>
<comment type="similarity">
    <text evidence="11 12">Belongs to the TonB-dependent receptor family.</text>
</comment>
<dbReference type="PROSITE" id="PS52016">
    <property type="entry name" value="TONB_DEPENDENT_REC_3"/>
    <property type="match status" value="1"/>
</dbReference>
<dbReference type="SUPFAM" id="SSF56935">
    <property type="entry name" value="Porins"/>
    <property type="match status" value="1"/>
</dbReference>
<keyword evidence="8" id="KW-0626">Porin</keyword>
<keyword evidence="16" id="KW-0675">Receptor</keyword>
<evidence type="ECO:0000256" key="11">
    <source>
        <dbReference type="PROSITE-ProRule" id="PRU01360"/>
    </source>
</evidence>
<name>A0ABW2YRF6_9GAMM</name>
<dbReference type="Pfam" id="PF07715">
    <property type="entry name" value="Plug"/>
    <property type="match status" value="1"/>
</dbReference>
<keyword evidence="7 12" id="KW-0798">TonB box</keyword>
<evidence type="ECO:0000256" key="12">
    <source>
        <dbReference type="RuleBase" id="RU003357"/>
    </source>
</evidence>
<evidence type="ECO:0000256" key="8">
    <source>
        <dbReference type="ARBA" id="ARBA00023114"/>
    </source>
</evidence>
<accession>A0ABW2YRF6</accession>
<keyword evidence="17" id="KW-1185">Reference proteome</keyword>
<dbReference type="PANTHER" id="PTHR30069:SF53">
    <property type="entry name" value="COLICIN I RECEPTOR-RELATED"/>
    <property type="match status" value="1"/>
</dbReference>
<keyword evidence="2 11" id="KW-0813">Transport</keyword>
<evidence type="ECO:0000256" key="1">
    <source>
        <dbReference type="ARBA" id="ARBA00004571"/>
    </source>
</evidence>
<feature type="domain" description="TonB-dependent receptor-like beta-barrel" evidence="14">
    <location>
        <begin position="251"/>
        <end position="620"/>
    </location>
</feature>
<evidence type="ECO:0000313" key="17">
    <source>
        <dbReference type="Proteomes" id="UP001597090"/>
    </source>
</evidence>
<evidence type="ECO:0000259" key="15">
    <source>
        <dbReference type="Pfam" id="PF07715"/>
    </source>
</evidence>
<dbReference type="Proteomes" id="UP001597090">
    <property type="component" value="Unassembled WGS sequence"/>
</dbReference>
<keyword evidence="10 11" id="KW-0998">Cell outer membrane</keyword>
<evidence type="ECO:0000256" key="10">
    <source>
        <dbReference type="ARBA" id="ARBA00023237"/>
    </source>
</evidence>
<evidence type="ECO:0000256" key="4">
    <source>
        <dbReference type="ARBA" id="ARBA00022692"/>
    </source>
</evidence>
<evidence type="ECO:0000256" key="7">
    <source>
        <dbReference type="ARBA" id="ARBA00023077"/>
    </source>
</evidence>
<dbReference type="InterPro" id="IPR010101">
    <property type="entry name" value="B12_transptr_BtuB"/>
</dbReference>
<evidence type="ECO:0000256" key="6">
    <source>
        <dbReference type="ARBA" id="ARBA00023065"/>
    </source>
</evidence>
<dbReference type="InterPro" id="IPR000531">
    <property type="entry name" value="Beta-barrel_TonB"/>
</dbReference>